<keyword evidence="6 13" id="KW-0413">Isomerase</keyword>
<proteinExistence type="inferred from homology"/>
<evidence type="ECO:0000256" key="6">
    <source>
        <dbReference type="ARBA" id="ARBA00023235"/>
    </source>
</evidence>
<dbReference type="InterPro" id="IPR013497">
    <property type="entry name" value="Topo_IA_cen"/>
</dbReference>
<dbReference type="PROSITE" id="PS50880">
    <property type="entry name" value="TOPRIM"/>
    <property type="match status" value="1"/>
</dbReference>
<dbReference type="InterPro" id="IPR006171">
    <property type="entry name" value="TOPRIM_dom"/>
</dbReference>
<dbReference type="Pfam" id="PF01131">
    <property type="entry name" value="Topoisom_bac"/>
    <property type="match status" value="1"/>
</dbReference>
<evidence type="ECO:0000256" key="5">
    <source>
        <dbReference type="ARBA" id="ARBA00023125"/>
    </source>
</evidence>
<dbReference type="InterPro" id="IPR003601">
    <property type="entry name" value="Topo_IA_2"/>
</dbReference>
<evidence type="ECO:0000256" key="4">
    <source>
        <dbReference type="ARBA" id="ARBA00023029"/>
    </source>
</evidence>
<keyword evidence="5" id="KW-0238">DNA-binding</keyword>
<dbReference type="CDD" id="cd00186">
    <property type="entry name" value="TOP1Ac"/>
    <property type="match status" value="1"/>
</dbReference>
<evidence type="ECO:0000313" key="14">
    <source>
        <dbReference type="Proteomes" id="UP000076482"/>
    </source>
</evidence>
<dbReference type="GO" id="GO:0003917">
    <property type="term" value="F:DNA topoisomerase type I (single strand cut, ATP-independent) activity"/>
    <property type="evidence" value="ECO:0007669"/>
    <property type="project" value="UniProtKB-EC"/>
</dbReference>
<dbReference type="Gene3D" id="2.70.20.10">
    <property type="entry name" value="Topoisomerase I, domain 3"/>
    <property type="match status" value="1"/>
</dbReference>
<name>A0A164QR12_BACCE</name>
<dbReference type="PROSITE" id="PS52039">
    <property type="entry name" value="TOPO_IA_2"/>
    <property type="match status" value="1"/>
</dbReference>
<evidence type="ECO:0000256" key="8">
    <source>
        <dbReference type="ARBA" id="ARBA00031985"/>
    </source>
</evidence>
<evidence type="ECO:0000259" key="11">
    <source>
        <dbReference type="PROSITE" id="PS50880"/>
    </source>
</evidence>
<evidence type="ECO:0000259" key="12">
    <source>
        <dbReference type="PROSITE" id="PS52039"/>
    </source>
</evidence>
<comment type="caution">
    <text evidence="13">The sequence shown here is derived from an EMBL/GenBank/DDBJ whole genome shotgun (WGS) entry which is preliminary data.</text>
</comment>
<dbReference type="GO" id="GO:0006281">
    <property type="term" value="P:DNA repair"/>
    <property type="evidence" value="ECO:0007669"/>
    <property type="project" value="TreeGrafter"/>
</dbReference>
<evidence type="ECO:0000256" key="2">
    <source>
        <dbReference type="ARBA" id="ARBA00009446"/>
    </source>
</evidence>
<dbReference type="GO" id="GO:0043597">
    <property type="term" value="C:cytoplasmic replication fork"/>
    <property type="evidence" value="ECO:0007669"/>
    <property type="project" value="TreeGrafter"/>
</dbReference>
<dbReference type="EMBL" id="LJKE01000015">
    <property type="protein sequence ID" value="KZD72057.1"/>
    <property type="molecule type" value="Genomic_DNA"/>
</dbReference>
<dbReference type="PATRIC" id="fig|1396.535.peg.4270"/>
<sequence>MKTLIITEKPDMSRKFVEALKGGERFQRKGDKNLIYYEGEKHVIANAVGHVYGTKTPKDYEEFKGWKWEAIPFFPPNGSLDFVPSSSKKGLVKSLSELFKRKDIECVINACDAAREGDLIFWEIYDQLKSELPVKRLWTSSLVKESILKAFEDLKGQEFYANRKQEAYARQFADWALGMNLTIGFTLVANMGRALHIGRVQTPTLAILVQRKQEIDQFVPKDYFGLKVNFGKYEGAWFKEELGNTRIDSKEEVEKLKQLVQGKTGVIETKEVEKENQKPKFLYNLSQLQSEANKKFGFSANDTLQLAQTLYEKYEFITYPRSSSSHLGTTHVPELPKTLDAIKGEEYKAFKEQIIEWKIPTNKRFVDDSKLNDHHAIIPTIKPQNIEVLKNDPQGKKLLQLYDLVVKRFLAVFYPDAEYEKTTIITNVDGETFKTTGKIKINSGWKEVYGSADSKENKEELLPPVNKGEELKAVSAEVLSKKTKAPEHYTEGKLIEIMEDPRRLLQDESLKKILKEREAGLGTVATQSSIIENLKDRKYVEVIGKGKTQHLVATNLAEQLINVAPKELKSPEITADWEQKLLDIQKGRLTRESFENEIRNYVKDNLIVLKNSEVQQHFQKVRDDLQDSGIKCPKCKGKIKIVSYKKSDLYVCENHTKESPCVRVYETTLGKKISKTQIKQILEKGQTTLVVKGLKSVSGKNYEAKIKFDLDQLKCVPVFEQKTTSKSTELQCPFCGGKIVEREKAYGCSGWKENNCKFTMWKNGKEIDAKLVGQLIGDGKTDVVSLKGPKGTYKVVFVLDKDNKSILREFA</sequence>
<dbReference type="PANTHER" id="PTHR11390:SF21">
    <property type="entry name" value="DNA TOPOISOMERASE 3-ALPHA"/>
    <property type="match status" value="1"/>
</dbReference>
<dbReference type="Gene3D" id="1.10.290.10">
    <property type="entry name" value="Topoisomerase I, domain 4"/>
    <property type="match status" value="1"/>
</dbReference>
<evidence type="ECO:0000256" key="10">
    <source>
        <dbReference type="ARBA" id="ARBA00032877"/>
    </source>
</evidence>
<dbReference type="InterPro" id="IPR023405">
    <property type="entry name" value="Topo_IA_core_domain"/>
</dbReference>
<evidence type="ECO:0000256" key="1">
    <source>
        <dbReference type="ARBA" id="ARBA00000213"/>
    </source>
</evidence>
<comment type="similarity">
    <text evidence="2">Belongs to the type IA topoisomerase family.</text>
</comment>
<dbReference type="InterPro" id="IPR025589">
    <property type="entry name" value="Toprim_C_rpt"/>
</dbReference>
<dbReference type="PANTHER" id="PTHR11390">
    <property type="entry name" value="PROKARYOTIC DNA TOPOISOMERASE"/>
    <property type="match status" value="1"/>
</dbReference>
<dbReference type="SMART" id="SM00437">
    <property type="entry name" value="TOP1Ac"/>
    <property type="match status" value="1"/>
</dbReference>
<dbReference type="AlphaFoldDB" id="A0A164QR12"/>
<dbReference type="InterPro" id="IPR000380">
    <property type="entry name" value="Topo_IA"/>
</dbReference>
<dbReference type="GO" id="GO:0006265">
    <property type="term" value="P:DNA topological change"/>
    <property type="evidence" value="ECO:0007669"/>
    <property type="project" value="InterPro"/>
</dbReference>
<dbReference type="SMART" id="SM00493">
    <property type="entry name" value="TOPRIM"/>
    <property type="match status" value="1"/>
</dbReference>
<dbReference type="PROSITE" id="PS00396">
    <property type="entry name" value="TOPO_IA_1"/>
    <property type="match status" value="1"/>
</dbReference>
<evidence type="ECO:0000256" key="9">
    <source>
        <dbReference type="ARBA" id="ARBA00032235"/>
    </source>
</evidence>
<dbReference type="Proteomes" id="UP000076482">
    <property type="component" value="Unassembled WGS sequence"/>
</dbReference>
<dbReference type="PRINTS" id="PR00417">
    <property type="entry name" value="PRTPISMRASEI"/>
</dbReference>
<dbReference type="InterPro" id="IPR023406">
    <property type="entry name" value="Topo_IA_AS"/>
</dbReference>
<dbReference type="GO" id="GO:0006310">
    <property type="term" value="P:DNA recombination"/>
    <property type="evidence" value="ECO:0007669"/>
    <property type="project" value="TreeGrafter"/>
</dbReference>
<reference evidence="13 14" key="1">
    <citation type="submission" date="2015-09" db="EMBL/GenBank/DDBJ databases">
        <title>Bacillus cereus food isolates.</title>
        <authorList>
            <person name="Boekhorst J."/>
        </authorList>
    </citation>
    <scope>NUCLEOTIDE SEQUENCE [LARGE SCALE GENOMIC DNA]</scope>
    <source>
        <strain evidence="13 14">B4088</strain>
    </source>
</reference>
<gene>
    <name evidence="13" type="ORF">B4088_0518</name>
</gene>
<evidence type="ECO:0000256" key="3">
    <source>
        <dbReference type="ARBA" id="ARBA00012891"/>
    </source>
</evidence>
<dbReference type="GO" id="GO:0003677">
    <property type="term" value="F:DNA binding"/>
    <property type="evidence" value="ECO:0007669"/>
    <property type="project" value="UniProtKB-KW"/>
</dbReference>
<dbReference type="InterPro" id="IPR034144">
    <property type="entry name" value="TOPRIM_TopoIII"/>
</dbReference>
<dbReference type="Gene3D" id="3.40.50.140">
    <property type="match status" value="1"/>
</dbReference>
<protein>
    <recommendedName>
        <fullName evidence="3">DNA topoisomerase</fullName>
        <ecNumber evidence="3">5.6.2.1</ecNumber>
    </recommendedName>
    <alternativeName>
        <fullName evidence="10">Omega-protein</fullName>
    </alternativeName>
    <alternativeName>
        <fullName evidence="9">Relaxing enzyme</fullName>
    </alternativeName>
    <alternativeName>
        <fullName evidence="7">Swivelase</fullName>
    </alternativeName>
    <alternativeName>
        <fullName evidence="8">Untwisting enzyme</fullName>
    </alternativeName>
</protein>
<organism evidence="13 14">
    <name type="scientific">Bacillus cereus</name>
    <dbReference type="NCBI Taxonomy" id="1396"/>
    <lineage>
        <taxon>Bacteria</taxon>
        <taxon>Bacillati</taxon>
        <taxon>Bacillota</taxon>
        <taxon>Bacilli</taxon>
        <taxon>Bacillales</taxon>
        <taxon>Bacillaceae</taxon>
        <taxon>Bacillus</taxon>
        <taxon>Bacillus cereus group</taxon>
    </lineage>
</organism>
<dbReference type="RefSeq" id="WP_063259740.1">
    <property type="nucleotide sequence ID" value="NZ_LJKE01000015.1"/>
</dbReference>
<dbReference type="InterPro" id="IPR013824">
    <property type="entry name" value="Topo_IA_cen_sub1"/>
</dbReference>
<evidence type="ECO:0000313" key="13">
    <source>
        <dbReference type="EMBL" id="KZD72057.1"/>
    </source>
</evidence>
<feature type="domain" description="Toprim" evidence="11">
    <location>
        <begin position="2"/>
        <end position="143"/>
    </location>
</feature>
<accession>A0A164QR12</accession>
<evidence type="ECO:0000256" key="7">
    <source>
        <dbReference type="ARBA" id="ARBA00030003"/>
    </source>
</evidence>
<feature type="domain" description="Topo IA-type catalytic" evidence="12">
    <location>
        <begin position="160"/>
        <end position="607"/>
    </location>
</feature>
<dbReference type="SMART" id="SM00436">
    <property type="entry name" value="TOP1Bc"/>
    <property type="match status" value="1"/>
</dbReference>
<dbReference type="InterPro" id="IPR003602">
    <property type="entry name" value="Topo_IA_DNA-bd_dom"/>
</dbReference>
<dbReference type="InterPro" id="IPR013826">
    <property type="entry name" value="Topo_IA_cen_sub3"/>
</dbReference>
<dbReference type="CDD" id="cd03362">
    <property type="entry name" value="TOPRIM_TopoIA_TopoIII"/>
    <property type="match status" value="1"/>
</dbReference>
<dbReference type="InterPro" id="IPR013825">
    <property type="entry name" value="Topo_IA_cen_sub2"/>
</dbReference>
<dbReference type="EC" id="5.6.2.1" evidence="3"/>
<dbReference type="SUPFAM" id="SSF56712">
    <property type="entry name" value="Prokaryotic type I DNA topoisomerase"/>
    <property type="match status" value="1"/>
</dbReference>
<dbReference type="Gene3D" id="1.10.460.10">
    <property type="entry name" value="Topoisomerase I, domain 2"/>
    <property type="match status" value="1"/>
</dbReference>
<dbReference type="Pfam" id="PF13342">
    <property type="entry name" value="Toprim_Crpt"/>
    <property type="match status" value="1"/>
</dbReference>
<comment type="catalytic activity">
    <reaction evidence="1">
        <text>ATP-independent breakage of single-stranded DNA, followed by passage and rejoining.</text>
        <dbReference type="EC" id="5.6.2.1"/>
    </reaction>
</comment>
<keyword evidence="4" id="KW-0799">Topoisomerase</keyword>